<feature type="domain" description="Bacterial sugar transferase" evidence="3">
    <location>
        <begin position="4"/>
        <end position="196"/>
    </location>
</feature>
<gene>
    <name evidence="4" type="ORF">I5907_13030</name>
</gene>
<name>A0A931E3W8_9BACT</name>
<dbReference type="InterPro" id="IPR003362">
    <property type="entry name" value="Bact_transf"/>
</dbReference>
<protein>
    <submittedName>
        <fullName evidence="4">Sugar transferase</fullName>
    </submittedName>
</protein>
<evidence type="ECO:0000313" key="4">
    <source>
        <dbReference type="EMBL" id="MBG9377160.1"/>
    </source>
</evidence>
<organism evidence="4 5">
    <name type="scientific">Panacibacter microcysteis</name>
    <dbReference type="NCBI Taxonomy" id="2793269"/>
    <lineage>
        <taxon>Bacteria</taxon>
        <taxon>Pseudomonadati</taxon>
        <taxon>Bacteroidota</taxon>
        <taxon>Chitinophagia</taxon>
        <taxon>Chitinophagales</taxon>
        <taxon>Chitinophagaceae</taxon>
        <taxon>Panacibacter</taxon>
    </lineage>
</organism>
<dbReference type="PANTHER" id="PTHR30576">
    <property type="entry name" value="COLANIC BIOSYNTHESIS UDP-GLUCOSE LIPID CARRIER TRANSFERASE"/>
    <property type="match status" value="1"/>
</dbReference>
<keyword evidence="2" id="KW-0472">Membrane</keyword>
<dbReference type="RefSeq" id="WP_196991259.1">
    <property type="nucleotide sequence ID" value="NZ_JADWYR010000002.1"/>
</dbReference>
<sequence length="196" mass="22919">MLIRFFDVLISFILLVLLSPVLFCIFLVIKISSKGPVIFKQKRVGKNNSDFTLYKFRTMYINTQNRSAITIGNRDSRITPAGYYLRKYKLDELPQLFNVLLNDMSIVGPRPELRKYVDMYTPEQRKVLAVKPGITDYASIKFRHENELLAGQSDPERYYIEEIMPVKIQLNGLYASKRNLRAYFIIIFNTLISVFK</sequence>
<evidence type="ECO:0000313" key="5">
    <source>
        <dbReference type="Proteomes" id="UP000628448"/>
    </source>
</evidence>
<dbReference type="EMBL" id="JADWYR010000002">
    <property type="protein sequence ID" value="MBG9377160.1"/>
    <property type="molecule type" value="Genomic_DNA"/>
</dbReference>
<accession>A0A931E3W8</accession>
<proteinExistence type="inferred from homology"/>
<keyword evidence="4" id="KW-0808">Transferase</keyword>
<dbReference type="Proteomes" id="UP000628448">
    <property type="component" value="Unassembled WGS sequence"/>
</dbReference>
<comment type="similarity">
    <text evidence="1">Belongs to the bacterial sugar transferase family.</text>
</comment>
<keyword evidence="5" id="KW-1185">Reference proteome</keyword>
<dbReference type="Pfam" id="PF02397">
    <property type="entry name" value="Bac_transf"/>
    <property type="match status" value="1"/>
</dbReference>
<reference evidence="4" key="1">
    <citation type="submission" date="2020-11" db="EMBL/GenBank/DDBJ databases">
        <title>Bacterial whole genome sequence for Panacibacter sp. DH6.</title>
        <authorList>
            <person name="Le V."/>
            <person name="Ko S."/>
            <person name="Ahn C.-Y."/>
            <person name="Oh H.-M."/>
        </authorList>
    </citation>
    <scope>NUCLEOTIDE SEQUENCE</scope>
    <source>
        <strain evidence="4">DH6</strain>
    </source>
</reference>
<dbReference type="PANTHER" id="PTHR30576:SF20">
    <property type="entry name" value="QUINOVOSAMINEPHOSPHOTRANSFERAE-RELATED"/>
    <property type="match status" value="1"/>
</dbReference>
<keyword evidence="2" id="KW-1133">Transmembrane helix</keyword>
<feature type="transmembrane region" description="Helical" evidence="2">
    <location>
        <begin position="6"/>
        <end position="29"/>
    </location>
</feature>
<comment type="caution">
    <text evidence="4">The sequence shown here is derived from an EMBL/GenBank/DDBJ whole genome shotgun (WGS) entry which is preliminary data.</text>
</comment>
<evidence type="ECO:0000256" key="1">
    <source>
        <dbReference type="ARBA" id="ARBA00006464"/>
    </source>
</evidence>
<evidence type="ECO:0000256" key="2">
    <source>
        <dbReference type="SAM" id="Phobius"/>
    </source>
</evidence>
<dbReference type="AlphaFoldDB" id="A0A931E3W8"/>
<keyword evidence="2" id="KW-0812">Transmembrane</keyword>
<evidence type="ECO:0000259" key="3">
    <source>
        <dbReference type="Pfam" id="PF02397"/>
    </source>
</evidence>
<dbReference type="GO" id="GO:0016780">
    <property type="term" value="F:phosphotransferase activity, for other substituted phosphate groups"/>
    <property type="evidence" value="ECO:0007669"/>
    <property type="project" value="TreeGrafter"/>
</dbReference>